<accession>A0A382GZ64</accession>
<evidence type="ECO:0000256" key="1">
    <source>
        <dbReference type="SAM" id="MobiDB-lite"/>
    </source>
</evidence>
<dbReference type="AlphaFoldDB" id="A0A382GZ64"/>
<gene>
    <name evidence="3" type="ORF">METZ01_LOCUS232999</name>
</gene>
<proteinExistence type="predicted"/>
<feature type="region of interest" description="Disordered" evidence="1">
    <location>
        <begin position="130"/>
        <end position="151"/>
    </location>
</feature>
<reference evidence="3" key="1">
    <citation type="submission" date="2018-05" db="EMBL/GenBank/DDBJ databases">
        <authorList>
            <person name="Lanie J.A."/>
            <person name="Ng W.-L."/>
            <person name="Kazmierczak K.M."/>
            <person name="Andrzejewski T.M."/>
            <person name="Davidsen T.M."/>
            <person name="Wayne K.J."/>
            <person name="Tettelin H."/>
            <person name="Glass J.I."/>
            <person name="Rusch D."/>
            <person name="Podicherti R."/>
            <person name="Tsui H.-C.T."/>
            <person name="Winkler M.E."/>
        </authorList>
    </citation>
    <scope>NUCLEOTIDE SEQUENCE</scope>
</reference>
<sequence length="234" mass="24973">MKTHLFLLMTAMLVNALSAAPAEETIQGIYEGTWKGAKAEGRLVAMGKGAFKLLLRSEAKGKVQRAELDGKLEEGSIAFTGKNAKATYGDGAITGAVKMKRVIRKSPTLGKKPPAGAVVLIDGKDFKNMKPGRGEWPKADKKDGSIEVPKGGMNSIPKFAGSYDCHVEFRCNLKSTARSQGRGNSGFYTACGKEIQVLDSFGMTTYLGGGCGGLYRFKDPDTMEPIPSLAGKKE</sequence>
<evidence type="ECO:0000313" key="3">
    <source>
        <dbReference type="EMBL" id="SVB80145.1"/>
    </source>
</evidence>
<dbReference type="GO" id="GO:0016787">
    <property type="term" value="F:hydrolase activity"/>
    <property type="evidence" value="ECO:0007669"/>
    <property type="project" value="InterPro"/>
</dbReference>
<evidence type="ECO:0000259" key="2">
    <source>
        <dbReference type="Pfam" id="PF06439"/>
    </source>
</evidence>
<feature type="non-terminal residue" evidence="3">
    <location>
        <position position="234"/>
    </location>
</feature>
<feature type="compositionally biased region" description="Basic and acidic residues" evidence="1">
    <location>
        <begin position="130"/>
        <end position="145"/>
    </location>
</feature>
<dbReference type="EMBL" id="UINC01058179">
    <property type="protein sequence ID" value="SVB80145.1"/>
    <property type="molecule type" value="Genomic_DNA"/>
</dbReference>
<name>A0A382GZ64_9ZZZZ</name>
<dbReference type="Gene3D" id="2.60.120.560">
    <property type="entry name" value="Exo-inulinase, domain 1"/>
    <property type="match status" value="1"/>
</dbReference>
<dbReference type="InterPro" id="IPR010496">
    <property type="entry name" value="AL/BT2_dom"/>
</dbReference>
<protein>
    <recommendedName>
        <fullName evidence="2">3-keto-alpha-glucoside-1,2-lyase/3-keto-2-hydroxy-glucal hydratase domain-containing protein</fullName>
    </recommendedName>
</protein>
<organism evidence="3">
    <name type="scientific">marine metagenome</name>
    <dbReference type="NCBI Taxonomy" id="408172"/>
    <lineage>
        <taxon>unclassified sequences</taxon>
        <taxon>metagenomes</taxon>
        <taxon>ecological metagenomes</taxon>
    </lineage>
</organism>
<dbReference type="Pfam" id="PF06439">
    <property type="entry name" value="3keto-disac_hyd"/>
    <property type="match status" value="1"/>
</dbReference>
<feature type="domain" description="3-keto-alpha-glucoside-1,2-lyase/3-keto-2-hydroxy-glucal hydratase" evidence="2">
    <location>
        <begin position="116"/>
        <end position="222"/>
    </location>
</feature>